<protein>
    <recommendedName>
        <fullName evidence="6">Rieske domain-containing protein</fullName>
    </recommendedName>
</protein>
<evidence type="ECO:0000256" key="4">
    <source>
        <dbReference type="ARBA" id="ARBA00023004"/>
    </source>
</evidence>
<dbReference type="GO" id="GO:0051537">
    <property type="term" value="F:2 iron, 2 sulfur cluster binding"/>
    <property type="evidence" value="ECO:0007669"/>
    <property type="project" value="UniProtKB-KW"/>
</dbReference>
<keyword evidence="8" id="KW-1185">Reference proteome</keyword>
<proteinExistence type="predicted"/>
<keyword evidence="4" id="KW-0408">Iron</keyword>
<dbReference type="Pfam" id="PF00355">
    <property type="entry name" value="Rieske"/>
    <property type="match status" value="1"/>
</dbReference>
<dbReference type="GO" id="GO:0016491">
    <property type="term" value="F:oxidoreductase activity"/>
    <property type="evidence" value="ECO:0007669"/>
    <property type="project" value="UniProtKB-KW"/>
</dbReference>
<dbReference type="PROSITE" id="PS00570">
    <property type="entry name" value="RING_HYDROXYL_ALPHA"/>
    <property type="match status" value="1"/>
</dbReference>
<dbReference type="InterPro" id="IPR015881">
    <property type="entry name" value="ARHD_Rieske_2Fe_2S"/>
</dbReference>
<dbReference type="PANTHER" id="PTHR43756:SF6">
    <property type="entry name" value="CLUSTER-BINDING PROTEIN, PUTATIVE (AFU_ORTHOLOGUE AFUA_6G03920)-RELATED"/>
    <property type="match status" value="1"/>
</dbReference>
<dbReference type="PROSITE" id="PS51257">
    <property type="entry name" value="PROKAR_LIPOPROTEIN"/>
    <property type="match status" value="1"/>
</dbReference>
<comment type="caution">
    <text evidence="7">The sequence shown here is derived from an EMBL/GenBank/DDBJ whole genome shotgun (WGS) entry which is preliminary data.</text>
</comment>
<dbReference type="Gene3D" id="2.102.10.10">
    <property type="entry name" value="Rieske [2Fe-2S] iron-sulphur domain"/>
    <property type="match status" value="1"/>
</dbReference>
<dbReference type="GeneID" id="89971256"/>
<sequence length="417" mass="47436">MAILILKALVDIPLPAYLFISSCFIYLFGNIVVNHLHAVFSSRADQKATGPISSKLDLAERGNLQRDESLSYEEVFQLEKRAFFSRTWLFVCHQSRFLKIGDYHTFDIAGISFFAVLGKDSRIRAFHNVCRHRAYTVVRKSCGNSTRFSCKYHGWQYDDEGSLVKAPKFDESPGFNDEENGLFEVKLILTREGLIFVNFDASTMKLPFNDVKSHINLGNSVWIESFETTSAANWKDIANEFSKQAHSSQSKFPWLRGLRKIKQHELLGPLSTIKELSDGLWCTITLLPRSFSEVMIRCDLYGKEGHKIPEYAVEKCKNGLRTEMSTFASREVSNDMPRSYFSYKCGGRTIDLFAILSQHQRSERLSKKRLQPAIRVTGAGFIDTEAADLCDVLDGAVAPPTLEQCSKVSSWRRTVDW</sequence>
<evidence type="ECO:0000256" key="5">
    <source>
        <dbReference type="ARBA" id="ARBA00023014"/>
    </source>
</evidence>
<keyword evidence="3" id="KW-0560">Oxidoreductase</keyword>
<keyword evidence="2" id="KW-0479">Metal-binding</keyword>
<dbReference type="InterPro" id="IPR001663">
    <property type="entry name" value="Rng_hydr_dOase-A"/>
</dbReference>
<dbReference type="SUPFAM" id="SSF50022">
    <property type="entry name" value="ISP domain"/>
    <property type="match status" value="1"/>
</dbReference>
<evidence type="ECO:0000259" key="6">
    <source>
        <dbReference type="PROSITE" id="PS51296"/>
    </source>
</evidence>
<dbReference type="Proteomes" id="UP001358417">
    <property type="component" value="Unassembled WGS sequence"/>
</dbReference>
<keyword evidence="1" id="KW-0001">2Fe-2S</keyword>
<dbReference type="InterPro" id="IPR017941">
    <property type="entry name" value="Rieske_2Fe-2S"/>
</dbReference>
<dbReference type="AlphaFoldDB" id="A0AAV9NBE3"/>
<evidence type="ECO:0000313" key="7">
    <source>
        <dbReference type="EMBL" id="KAK5051410.1"/>
    </source>
</evidence>
<evidence type="ECO:0000256" key="1">
    <source>
        <dbReference type="ARBA" id="ARBA00022714"/>
    </source>
</evidence>
<dbReference type="InterPro" id="IPR036922">
    <property type="entry name" value="Rieske_2Fe-2S_sf"/>
</dbReference>
<dbReference type="PANTHER" id="PTHR43756">
    <property type="entry name" value="CHOLINE MONOOXYGENASE, CHLOROPLASTIC"/>
    <property type="match status" value="1"/>
</dbReference>
<feature type="domain" description="Rieske" evidence="6">
    <location>
        <begin position="89"/>
        <end position="186"/>
    </location>
</feature>
<reference evidence="7 8" key="1">
    <citation type="submission" date="2023-08" db="EMBL/GenBank/DDBJ databases">
        <title>Black Yeasts Isolated from many extreme environments.</title>
        <authorList>
            <person name="Coleine C."/>
            <person name="Stajich J.E."/>
            <person name="Selbmann L."/>
        </authorList>
    </citation>
    <scope>NUCLEOTIDE SEQUENCE [LARGE SCALE GENOMIC DNA]</scope>
    <source>
        <strain evidence="7 8">CCFEE 5792</strain>
    </source>
</reference>
<evidence type="ECO:0000313" key="8">
    <source>
        <dbReference type="Proteomes" id="UP001358417"/>
    </source>
</evidence>
<gene>
    <name evidence="7" type="ORF">LTR84_003062</name>
</gene>
<dbReference type="RefSeq" id="XP_064705637.1">
    <property type="nucleotide sequence ID" value="XM_064846657.1"/>
</dbReference>
<evidence type="ECO:0000256" key="3">
    <source>
        <dbReference type="ARBA" id="ARBA00023002"/>
    </source>
</evidence>
<dbReference type="EMBL" id="JAVRRD010000015">
    <property type="protein sequence ID" value="KAK5051410.1"/>
    <property type="molecule type" value="Genomic_DNA"/>
</dbReference>
<name>A0AAV9NBE3_9EURO</name>
<dbReference type="PROSITE" id="PS51296">
    <property type="entry name" value="RIESKE"/>
    <property type="match status" value="1"/>
</dbReference>
<dbReference type="CDD" id="cd03469">
    <property type="entry name" value="Rieske_RO_Alpha_N"/>
    <property type="match status" value="1"/>
</dbReference>
<keyword evidence="5" id="KW-0411">Iron-sulfur</keyword>
<dbReference type="PRINTS" id="PR00090">
    <property type="entry name" value="RNGDIOXGNASE"/>
</dbReference>
<accession>A0AAV9NBE3</accession>
<dbReference type="GO" id="GO:0005506">
    <property type="term" value="F:iron ion binding"/>
    <property type="evidence" value="ECO:0007669"/>
    <property type="project" value="InterPro"/>
</dbReference>
<organism evidence="7 8">
    <name type="scientific">Exophiala bonariae</name>
    <dbReference type="NCBI Taxonomy" id="1690606"/>
    <lineage>
        <taxon>Eukaryota</taxon>
        <taxon>Fungi</taxon>
        <taxon>Dikarya</taxon>
        <taxon>Ascomycota</taxon>
        <taxon>Pezizomycotina</taxon>
        <taxon>Eurotiomycetes</taxon>
        <taxon>Chaetothyriomycetidae</taxon>
        <taxon>Chaetothyriales</taxon>
        <taxon>Herpotrichiellaceae</taxon>
        <taxon>Exophiala</taxon>
    </lineage>
</organism>
<evidence type="ECO:0000256" key="2">
    <source>
        <dbReference type="ARBA" id="ARBA00022723"/>
    </source>
</evidence>